<gene>
    <name evidence="6" type="primary">tssM</name>
    <name evidence="6" type="ORF">NNL38_08920</name>
</gene>
<feature type="domain" description="Type VI secretion system component TssM1 helical" evidence="5">
    <location>
        <begin position="954"/>
        <end position="1021"/>
    </location>
</feature>
<evidence type="ECO:0000259" key="2">
    <source>
        <dbReference type="Pfam" id="PF06744"/>
    </source>
</evidence>
<dbReference type="Pfam" id="PF06761">
    <property type="entry name" value="IcmF-related"/>
    <property type="match status" value="1"/>
</dbReference>
<feature type="domain" description="Type VI secretion system component TssM1 N-terminal" evidence="4">
    <location>
        <begin position="201"/>
        <end position="457"/>
    </location>
</feature>
<dbReference type="Pfam" id="PF06744">
    <property type="entry name" value="IcmF_C"/>
    <property type="match status" value="1"/>
</dbReference>
<feature type="domain" description="Type VI secretion system IcmF C-terminal" evidence="2">
    <location>
        <begin position="1060"/>
        <end position="1160"/>
    </location>
</feature>
<dbReference type="InterPro" id="IPR009612">
    <property type="entry name" value="IcmF-rel"/>
</dbReference>
<keyword evidence="1" id="KW-0812">Transmembrane</keyword>
<dbReference type="NCBIfam" id="TIGR03348">
    <property type="entry name" value="VI_IcmF"/>
    <property type="match status" value="1"/>
</dbReference>
<reference evidence="6" key="1">
    <citation type="submission" date="2022-07" db="EMBL/GenBank/DDBJ databases">
        <title>Genome sequencing of Photobacterium atrarenae GJH2-4.</title>
        <authorList>
            <person name="Park S.-J."/>
        </authorList>
    </citation>
    <scope>NUCLEOTIDE SEQUENCE</scope>
    <source>
        <strain evidence="6">GJH2-4</strain>
    </source>
</reference>
<dbReference type="PANTHER" id="PTHR36153:SF1">
    <property type="entry name" value="TYPE VI SECRETION SYSTEM COMPONENT TSSM1"/>
    <property type="match status" value="1"/>
</dbReference>
<dbReference type="RefSeq" id="WP_255387710.1">
    <property type="nucleotide sequence ID" value="NZ_CP101508.1"/>
</dbReference>
<dbReference type="InterPro" id="IPR010623">
    <property type="entry name" value="IcmF_C"/>
</dbReference>
<evidence type="ECO:0000313" key="7">
    <source>
        <dbReference type="Proteomes" id="UP001057998"/>
    </source>
</evidence>
<dbReference type="InterPro" id="IPR027417">
    <property type="entry name" value="P-loop_NTPase"/>
</dbReference>
<evidence type="ECO:0000259" key="3">
    <source>
        <dbReference type="Pfam" id="PF06761"/>
    </source>
</evidence>
<keyword evidence="1" id="KW-1133">Transmembrane helix</keyword>
<accession>A0ABY5GCR4</accession>
<feature type="transmembrane region" description="Helical" evidence="1">
    <location>
        <begin position="449"/>
        <end position="471"/>
    </location>
</feature>
<evidence type="ECO:0000259" key="4">
    <source>
        <dbReference type="Pfam" id="PF14331"/>
    </source>
</evidence>
<feature type="domain" description="IcmF-related" evidence="3">
    <location>
        <begin position="509"/>
        <end position="810"/>
    </location>
</feature>
<proteinExistence type="predicted"/>
<evidence type="ECO:0000313" key="6">
    <source>
        <dbReference type="EMBL" id="UTV26499.1"/>
    </source>
</evidence>
<dbReference type="Proteomes" id="UP001057998">
    <property type="component" value="Chromosome 1"/>
</dbReference>
<dbReference type="Pfam" id="PF14331">
    <property type="entry name" value="IcmF-related_N"/>
    <property type="match status" value="1"/>
</dbReference>
<evidence type="ECO:0000259" key="5">
    <source>
        <dbReference type="Pfam" id="PF21070"/>
    </source>
</evidence>
<protein>
    <submittedName>
        <fullName evidence="6">Type VI secretion system membrane subunit TssM</fullName>
    </submittedName>
</protein>
<feature type="transmembrane region" description="Helical" evidence="1">
    <location>
        <begin position="21"/>
        <end position="43"/>
    </location>
</feature>
<dbReference type="EMBL" id="CP101508">
    <property type="protein sequence ID" value="UTV26499.1"/>
    <property type="molecule type" value="Genomic_DNA"/>
</dbReference>
<name>A0ABY5GCR4_9GAMM</name>
<dbReference type="SUPFAM" id="SSF52540">
    <property type="entry name" value="P-loop containing nucleoside triphosphate hydrolases"/>
    <property type="match status" value="1"/>
</dbReference>
<dbReference type="PANTHER" id="PTHR36153">
    <property type="entry name" value="INNER MEMBRANE PROTEIN-RELATED"/>
    <property type="match status" value="1"/>
</dbReference>
<feature type="transmembrane region" description="Helical" evidence="1">
    <location>
        <begin position="49"/>
        <end position="69"/>
    </location>
</feature>
<organism evidence="6 7">
    <name type="scientific">Photobacterium atrarenae</name>
    <dbReference type="NCBI Taxonomy" id="865757"/>
    <lineage>
        <taxon>Bacteria</taxon>
        <taxon>Pseudomonadati</taxon>
        <taxon>Pseudomonadota</taxon>
        <taxon>Gammaproteobacteria</taxon>
        <taxon>Vibrionales</taxon>
        <taxon>Vibrionaceae</taxon>
        <taxon>Photobacterium</taxon>
    </lineage>
</organism>
<dbReference type="Pfam" id="PF21070">
    <property type="entry name" value="IcmF_helical"/>
    <property type="match status" value="1"/>
</dbReference>
<dbReference type="InterPro" id="IPR025743">
    <property type="entry name" value="TssM1_N"/>
</dbReference>
<dbReference type="InterPro" id="IPR048677">
    <property type="entry name" value="TssM1_hel"/>
</dbReference>
<keyword evidence="1" id="KW-0472">Membrane</keyword>
<evidence type="ECO:0000256" key="1">
    <source>
        <dbReference type="SAM" id="Phobius"/>
    </source>
</evidence>
<sequence length="1183" mass="135153">MFYRFIHYLKAVLYSKWAITLIGLLALSFLIWFGGPLIAIAGSEPFSSPIVRLVIILCLTFFWAGINIYQAKKEKRSNEENVNSLLNISSEEEDKEGIDHEIDTLRARITKAISILKTSSLLKGKSLYELPWYILIGPPGTGKTTALYNSGLEFPLKDQLGDDPLAGVGGTRHCDWWFTNKAILIDTAGRYTTQNSNAKLDSKAWLGFLGLLKKYRTQKPINGAIITISLTSLMNDTPTERTLQARAIKQRLQELKNRLGMNFPVYVIFTKADLVAGFNEFFEGLSQEQREQVFGITLPEQSSEDEQGVVSQFNREFHRILENLTQQINEKVFNVADKEKRLLIYEFPKQLRMLQAAADDLLKIIFSPNSFEEPPMLRGIYLVSATQKGTPIDKVISEATHSLGMGEVSLHQHGGQSKGYFVKNLFEQVIFPEQDAGTLNRIHERNSLLIRRCVIGASCLLLVTSTVLWSLSYRWNMLYVDKTEEVLDEFDLITGSGLSKDTDIVSLVKALDYLKQSPNSISKSLDGEVVVAKNLGLYQGDKIGEPLNVAYYRVLKEHFSPYITSALIHDMNQKQSYLEYLYETLKTYLMLFDSSRFNKEQVLSWYVQYYGRNYPGEINADLRTSLLVHTDAMLESGVRTADYDDDSVRVAREALSELPLSERAYQRLKLDYKSSHIPDFRITNVIGSDSHNIFYRESGKKLSEGIPGLYTYNGFHSIFQLENQRIVKRLMEDSWIYGDEEIELSKITNDEIMKEVESKYYQEYIFVWEKLISDLRLKEFDSASEGIDIVSVLSGSERPIQNMIYAIQKQLKLSTLPAGDEVTKAAKIATHAADVALENKKSRIERYLPVSESNARGDLPGEVVEDYFSEILDATESDLKQINYSLSTLESELLNIANVRSGKVNQLPLIGTSNNTEINSAFRKLRDTLPEPFSYWLVEAHNKTTQLSKEGTQSQLNDIWQDQVYREYKKAIRGKYPLSPNARHEVKLKDFSKFFGYGGVIDSFFSQYVEQYVDTSRNRWRFVNNVGISNRSLRQFQRAREIRNKFFEPGTQNLNVEFGMETVYLDLHISNFRFELGDTSMTYRHGPTRVNSFKWPTNGRSDGVRLIFTPPQSGFSITKEYPGEWGLFRMFTQAKNQRAQTVTDKVINVDFKGNKVAMKLVPSSVSHPFWLKALESFSCPARL</sequence>
<dbReference type="InterPro" id="IPR053156">
    <property type="entry name" value="T6SS_TssM-like"/>
</dbReference>
<keyword evidence="7" id="KW-1185">Reference proteome</keyword>
<dbReference type="InterPro" id="IPR017731">
    <property type="entry name" value="TssM1-like"/>
</dbReference>